<dbReference type="OrthoDB" id="5376804at2759"/>
<dbReference type="GeneID" id="54486513"/>
<dbReference type="Proteomes" id="UP000799437">
    <property type="component" value="Unassembled WGS sequence"/>
</dbReference>
<keyword evidence="1" id="KW-0472">Membrane</keyword>
<protein>
    <submittedName>
        <fullName evidence="2">Uncharacterized protein</fullName>
    </submittedName>
</protein>
<keyword evidence="1" id="KW-1133">Transmembrane helix</keyword>
<evidence type="ECO:0000313" key="3">
    <source>
        <dbReference type="Proteomes" id="UP000799437"/>
    </source>
</evidence>
<dbReference type="EMBL" id="ML996571">
    <property type="protein sequence ID" value="KAF2758431.1"/>
    <property type="molecule type" value="Genomic_DNA"/>
</dbReference>
<evidence type="ECO:0000256" key="1">
    <source>
        <dbReference type="SAM" id="Phobius"/>
    </source>
</evidence>
<sequence length="975" mass="107062">MVSCMIGPAHDDSINLLNQQSRNGKDSAFCNVYPQRFVEDYALCEHCAKDSLEPTPQPHPDGKVVFGPLTGMMADLPRGAKDSQYYPFPSFVRHEFRTNSSSTLPLSPVGTFHPSSENLISPDTPVTPRSPFKEVKEVKSQHVVPKQKTSTIRVWWYELFCGILVVLSFVALVITGFLFDGKTLPDWPLGLSINALVAVFSAIIKASVGLVIGESLGHLKWTVLATPQRLSTFDIYDDASRGPWGSARFLQHFGWKIKHLVPSIGAVITILLLIIDPFTQQIVQVRGCDKSTNRVATLPRTLVYQGDSASLDPRVKPVDVRIALYQGLFAESKPNAQYNCPTGNCTFPESSSVALCIFCSDVSDRIVPIINAKNDTNGETDWLQWTYTENTTFVLPGDWTNLTVTITNEARKYNRGEGSQNLERGPVESPTDFAMDLDAESIPAVAYEDRDPRWYNRTGPSLWNISMIRLFEPNFLPIDDDTTVHTSKDYYAKAHTCSILPCVRTYYAKVDGQRFSETVSEPQIMNINDIPVNSYDDFVLADLDCIQGDDRQARLTMLQRLGYPVSSTGRWLAYNVTFDSSDYIGVPSLGVPAGGWISRNFSSIPSGADDLFEPVIGDDRTGWTDPSSRYKLTESAISVVPRQCIYLMAPSVMLNILMELQNELSGTLRSVSSGSGLGPSSLTAVYNAGSGNGTLEDVQGLFNNVSDALSLVIRANGNASFNDPTFGIATERATCIAIQWPWITYFAALLGLFAIYTAGFLIQSRVAQGRLLQSWEKGSDREGNSISFHDFKASELPVLFHGLDHGVLQELDARGVQTNRVGVLEKVAGGIMVRLVPRKDGWKIARADNNHGDEMELRSGETWSSGSNTITDGRSGRLHYRTKSKSEADVNLALESLTVTTLSSKFTTRTCGLVYVSHNGSSNLLFHSNAQVVVQGVAGDLNVVPGVSPPELVELISKKFSEWVSKGVSKGAAKA</sequence>
<dbReference type="Pfam" id="PF11374">
    <property type="entry name" value="DUF3176"/>
    <property type="match status" value="1"/>
</dbReference>
<dbReference type="PANTHER" id="PTHR35394">
    <property type="entry name" value="DUF3176 DOMAIN-CONTAINING PROTEIN"/>
    <property type="match status" value="1"/>
</dbReference>
<proteinExistence type="predicted"/>
<keyword evidence="1" id="KW-0812">Transmembrane</keyword>
<evidence type="ECO:0000313" key="2">
    <source>
        <dbReference type="EMBL" id="KAF2758431.1"/>
    </source>
</evidence>
<accession>A0A6A6WBE7</accession>
<dbReference type="PANTHER" id="PTHR35394:SF5">
    <property type="entry name" value="DUF3176 DOMAIN-CONTAINING PROTEIN"/>
    <property type="match status" value="1"/>
</dbReference>
<feature type="transmembrane region" description="Helical" evidence="1">
    <location>
        <begin position="155"/>
        <end position="179"/>
    </location>
</feature>
<dbReference type="RefSeq" id="XP_033600882.1">
    <property type="nucleotide sequence ID" value="XM_033745459.1"/>
</dbReference>
<feature type="transmembrane region" description="Helical" evidence="1">
    <location>
        <begin position="260"/>
        <end position="278"/>
    </location>
</feature>
<name>A0A6A6WBE7_9PEZI</name>
<gene>
    <name evidence="2" type="ORF">EJ05DRAFT_485561</name>
</gene>
<organism evidence="2 3">
    <name type="scientific">Pseudovirgaria hyperparasitica</name>
    <dbReference type="NCBI Taxonomy" id="470096"/>
    <lineage>
        <taxon>Eukaryota</taxon>
        <taxon>Fungi</taxon>
        <taxon>Dikarya</taxon>
        <taxon>Ascomycota</taxon>
        <taxon>Pezizomycotina</taxon>
        <taxon>Dothideomycetes</taxon>
        <taxon>Dothideomycetes incertae sedis</taxon>
        <taxon>Acrospermales</taxon>
        <taxon>Acrospermaceae</taxon>
        <taxon>Pseudovirgaria</taxon>
    </lineage>
</organism>
<reference evidence="2" key="1">
    <citation type="journal article" date="2020" name="Stud. Mycol.">
        <title>101 Dothideomycetes genomes: a test case for predicting lifestyles and emergence of pathogens.</title>
        <authorList>
            <person name="Haridas S."/>
            <person name="Albert R."/>
            <person name="Binder M."/>
            <person name="Bloem J."/>
            <person name="Labutti K."/>
            <person name="Salamov A."/>
            <person name="Andreopoulos B."/>
            <person name="Baker S."/>
            <person name="Barry K."/>
            <person name="Bills G."/>
            <person name="Bluhm B."/>
            <person name="Cannon C."/>
            <person name="Castanera R."/>
            <person name="Culley D."/>
            <person name="Daum C."/>
            <person name="Ezra D."/>
            <person name="Gonzalez J."/>
            <person name="Henrissat B."/>
            <person name="Kuo A."/>
            <person name="Liang C."/>
            <person name="Lipzen A."/>
            <person name="Lutzoni F."/>
            <person name="Magnuson J."/>
            <person name="Mondo S."/>
            <person name="Nolan M."/>
            <person name="Ohm R."/>
            <person name="Pangilinan J."/>
            <person name="Park H.-J."/>
            <person name="Ramirez L."/>
            <person name="Alfaro M."/>
            <person name="Sun H."/>
            <person name="Tritt A."/>
            <person name="Yoshinaga Y."/>
            <person name="Zwiers L.-H."/>
            <person name="Turgeon B."/>
            <person name="Goodwin S."/>
            <person name="Spatafora J."/>
            <person name="Crous P."/>
            <person name="Grigoriev I."/>
        </authorList>
    </citation>
    <scope>NUCLEOTIDE SEQUENCE</scope>
    <source>
        <strain evidence="2">CBS 121739</strain>
    </source>
</reference>
<dbReference type="InterPro" id="IPR021514">
    <property type="entry name" value="DUF3176"/>
</dbReference>
<feature type="transmembrane region" description="Helical" evidence="1">
    <location>
        <begin position="742"/>
        <end position="762"/>
    </location>
</feature>
<dbReference type="AlphaFoldDB" id="A0A6A6WBE7"/>
<keyword evidence="3" id="KW-1185">Reference proteome</keyword>
<feature type="transmembrane region" description="Helical" evidence="1">
    <location>
        <begin position="191"/>
        <end position="212"/>
    </location>
</feature>